<accession>A0A562T8I8</accession>
<dbReference type="PANTHER" id="PTHR43687:SF4">
    <property type="entry name" value="BLR5484 PROTEIN"/>
    <property type="match status" value="1"/>
</dbReference>
<organism evidence="6 7">
    <name type="scientific">Roseibium hamelinense</name>
    <dbReference type="NCBI Taxonomy" id="150831"/>
    <lineage>
        <taxon>Bacteria</taxon>
        <taxon>Pseudomonadati</taxon>
        <taxon>Pseudomonadota</taxon>
        <taxon>Alphaproteobacteria</taxon>
        <taxon>Hyphomicrobiales</taxon>
        <taxon>Stappiaceae</taxon>
        <taxon>Roseibium</taxon>
    </lineage>
</organism>
<feature type="domain" description="4Fe-4S ferredoxin-type" evidence="5">
    <location>
        <begin position="303"/>
        <end position="332"/>
    </location>
</feature>
<dbReference type="EMBL" id="VLLF01000003">
    <property type="protein sequence ID" value="TWI89558.1"/>
    <property type="molecule type" value="Genomic_DNA"/>
</dbReference>
<evidence type="ECO:0000256" key="4">
    <source>
        <dbReference type="ARBA" id="ARBA00023014"/>
    </source>
</evidence>
<dbReference type="InterPro" id="IPR017896">
    <property type="entry name" value="4Fe4S_Fe-S-bd"/>
</dbReference>
<dbReference type="GO" id="GO:0051539">
    <property type="term" value="F:4 iron, 4 sulfur cluster binding"/>
    <property type="evidence" value="ECO:0007669"/>
    <property type="project" value="UniProtKB-KW"/>
</dbReference>
<dbReference type="Gene3D" id="3.30.70.20">
    <property type="match status" value="2"/>
</dbReference>
<dbReference type="PANTHER" id="PTHR43687">
    <property type="entry name" value="ADENYLYLSULFATE REDUCTASE, BETA SUBUNIT"/>
    <property type="match status" value="1"/>
</dbReference>
<dbReference type="OrthoDB" id="9800445at2"/>
<dbReference type="SUPFAM" id="SSF54862">
    <property type="entry name" value="4Fe-4S ferredoxins"/>
    <property type="match status" value="1"/>
</dbReference>
<keyword evidence="7" id="KW-1185">Reference proteome</keyword>
<keyword evidence="3" id="KW-0408">Iron</keyword>
<feature type="domain" description="4Fe-4S ferredoxin-type" evidence="5">
    <location>
        <begin position="546"/>
        <end position="575"/>
    </location>
</feature>
<feature type="domain" description="4Fe-4S ferredoxin-type" evidence="5">
    <location>
        <begin position="515"/>
        <end position="544"/>
    </location>
</feature>
<keyword evidence="2" id="KW-0479">Metal-binding</keyword>
<evidence type="ECO:0000259" key="5">
    <source>
        <dbReference type="PROSITE" id="PS51379"/>
    </source>
</evidence>
<dbReference type="InterPro" id="IPR017900">
    <property type="entry name" value="4Fe4S_Fe_S_CS"/>
</dbReference>
<evidence type="ECO:0000256" key="3">
    <source>
        <dbReference type="ARBA" id="ARBA00023004"/>
    </source>
</evidence>
<dbReference type="Pfam" id="PF12838">
    <property type="entry name" value="Fer4_7"/>
    <property type="match status" value="1"/>
</dbReference>
<comment type="caution">
    <text evidence="6">The sequence shown here is derived from an EMBL/GenBank/DDBJ whole genome shotgun (WGS) entry which is preliminary data.</text>
</comment>
<dbReference type="InterPro" id="IPR050572">
    <property type="entry name" value="Fe-S_Ferredoxin"/>
</dbReference>
<dbReference type="GO" id="GO:0046872">
    <property type="term" value="F:metal ion binding"/>
    <property type="evidence" value="ECO:0007669"/>
    <property type="project" value="UniProtKB-KW"/>
</dbReference>
<evidence type="ECO:0000256" key="1">
    <source>
        <dbReference type="ARBA" id="ARBA00022485"/>
    </source>
</evidence>
<protein>
    <submittedName>
        <fullName evidence="6">4Fe-4S binding protein</fullName>
    </submittedName>
</protein>
<dbReference type="Pfam" id="PF13237">
    <property type="entry name" value="Fer4_10"/>
    <property type="match status" value="1"/>
</dbReference>
<evidence type="ECO:0000256" key="2">
    <source>
        <dbReference type="ARBA" id="ARBA00022723"/>
    </source>
</evidence>
<dbReference type="PROSITE" id="PS00198">
    <property type="entry name" value="4FE4S_FER_1"/>
    <property type="match status" value="3"/>
</dbReference>
<keyword evidence="4" id="KW-0411">Iron-sulfur</keyword>
<gene>
    <name evidence="6" type="ORF">JM93_01761</name>
</gene>
<dbReference type="PROSITE" id="PS51379">
    <property type="entry name" value="4FE4S_FER_2"/>
    <property type="match status" value="3"/>
</dbReference>
<sequence length="680" mass="71429">MSAQSRILLCNCFKTMDLTGAAGLVDSELAAPVCTELCRGETSVFETALAQDGDLLVACTQEAPLFSEIAEDHDAQDRVRFTNIRETAGWTSDKTGASAKIAALLSDALAADTARPAPALSVDSDGVCLVYGAGQAALDAALKLEDSLSVTLVMSAWDDVLLPAVLPFPVYCGRLKTVSGSFGGFEVVLNGYAPMLPSSRQTPEFMLAKDGARAPCSVIVDLSGETAPITAPKRRDGYFRADPNDRLGVMNALTEAAEMVGTFEKPVYVFYDADICAHSHAGKTGCSKCLDACPAGAIQSAGEKVAIDAGICGGCGSCAITCPTGAISYQYPHRDDALKRIQKLLEVYTGSGGTAPVLLIHEQTHGTSLINALSRYGGGLPANVLPLGLHASTTLGHEAFLTAFLSGAHKVVVLASPENREELLPSETEAGLARALLSGMGHAAEGRIDILVTGDPDMLAATLAAPPATPVLKAPQKYSPVGGKRDIARLAITALHTASPEAPALIPLPDSAQYGRISIDSDGCTLCLACVSACPAGALADNPDRPQVSFVESACVQCGLCQTTCPEKVISLEPRFNAAPDAMRPAVLHEEEPATCISCGKAFGTRSTIDRIKGQLAGKHHMFRSETQISMIEMCDDCRISAQWNMDKSVFSAGERPKIRMTEDYVADKALSVDDFLKDT</sequence>
<evidence type="ECO:0000313" key="6">
    <source>
        <dbReference type="EMBL" id="TWI89558.1"/>
    </source>
</evidence>
<dbReference type="RefSeq" id="WP_145342278.1">
    <property type="nucleotide sequence ID" value="NZ_SMLY01000052.1"/>
</dbReference>
<dbReference type="Proteomes" id="UP000320593">
    <property type="component" value="Unassembled WGS sequence"/>
</dbReference>
<keyword evidence="1" id="KW-0004">4Fe-4S</keyword>
<proteinExistence type="predicted"/>
<dbReference type="AlphaFoldDB" id="A0A562T8I8"/>
<name>A0A562T8I8_9HYPH</name>
<evidence type="ECO:0000313" key="7">
    <source>
        <dbReference type="Proteomes" id="UP000320593"/>
    </source>
</evidence>
<reference evidence="6 7" key="1">
    <citation type="submission" date="2019-07" db="EMBL/GenBank/DDBJ databases">
        <title>Genomic Encyclopedia of Archaeal and Bacterial Type Strains, Phase II (KMG-II): from individual species to whole genera.</title>
        <authorList>
            <person name="Goeker M."/>
        </authorList>
    </citation>
    <scope>NUCLEOTIDE SEQUENCE [LARGE SCALE GENOMIC DNA]</scope>
    <source>
        <strain evidence="6 7">ATCC BAA-252</strain>
    </source>
</reference>